<proteinExistence type="predicted"/>
<keyword evidence="2" id="KW-1185">Reference proteome</keyword>
<name>A0ACC1T704_9APHY</name>
<organism evidence="1 2">
    <name type="scientific">Phlebia brevispora</name>
    <dbReference type="NCBI Taxonomy" id="194682"/>
    <lineage>
        <taxon>Eukaryota</taxon>
        <taxon>Fungi</taxon>
        <taxon>Dikarya</taxon>
        <taxon>Basidiomycota</taxon>
        <taxon>Agaricomycotina</taxon>
        <taxon>Agaricomycetes</taxon>
        <taxon>Polyporales</taxon>
        <taxon>Meruliaceae</taxon>
        <taxon>Phlebia</taxon>
    </lineage>
</organism>
<dbReference type="EMBL" id="JANHOG010000404">
    <property type="protein sequence ID" value="KAJ3554696.1"/>
    <property type="molecule type" value="Genomic_DNA"/>
</dbReference>
<gene>
    <name evidence="1" type="ORF">NM688_g2967</name>
</gene>
<protein>
    <submittedName>
        <fullName evidence="1">Uncharacterized protein</fullName>
    </submittedName>
</protein>
<sequence>MRLPPDCEVDDTSPLIVAQDAEQAIETMESLNIYDSNNEFTEYDRIQRVSTALLALSDTLISSPTTCIQDAYIRRALCSLLRVECLQRLFLLRQIFHAIAARDSQNGGTKYSIVCWVDIILSRLGDVVMAIVAQGANDLRYETATCNAFSKHKEEISLYAALQLPHNWADTLAVISSEFASPAASRLAVRLAFAAYVLQFKLAANDPTEEPVWPTTGPDPEYVLKYLRLYVHRNVRHDQSLREEACIGERTTYAMVLSLYAVSDTLRPTHVSCPLRPHTAATLLSFIGCVMGYEQTNTQNSSIYMTQEPDIAQWIVLRWSEVIPWMWTVWNDERIVDYNVIESTTQLWLSHINTYQSAADYEAQYLRSLARNLDAASYILSVLLNTMAIVYRGPSRPSESTILDTVYKCCWGTVRLLEVVRDHESPFVQSVTVSMAELFINLADEDKEVEAKDVILIGLAIVDERNLRTTICALSKASTYKLMLEDKTSAMIQRYGMSLGDISYVALKCDRIKSAIDAHIRLPSKVQKDLQQLLQFLTLSWHAGIDDIIHRKSASTLIAVIAVYFSQPVFDLFFSSDLAGQFITALALFETTKPEDSSEGYSTQEHMRLIQALASLAETTDILVTSAFASYTSAVIHQRSCDALSLAEAWDHLRDFLFLIHHRHFHGSDELLSILVCPTVCKAMLDILRHGDAELYEFIRTSPWSIGFCDALRSLVNAYGREDYCHARDACRTLSEEMSTMINSIKGRLRHTETPKSTPDKKASLRLAYAEDKEGISIFQVDCPT</sequence>
<evidence type="ECO:0000313" key="1">
    <source>
        <dbReference type="EMBL" id="KAJ3554696.1"/>
    </source>
</evidence>
<reference evidence="1" key="1">
    <citation type="submission" date="2022-07" db="EMBL/GenBank/DDBJ databases">
        <title>Genome Sequence of Phlebia brevispora.</title>
        <authorList>
            <person name="Buettner E."/>
        </authorList>
    </citation>
    <scope>NUCLEOTIDE SEQUENCE</scope>
    <source>
        <strain evidence="1">MPL23</strain>
    </source>
</reference>
<comment type="caution">
    <text evidence="1">The sequence shown here is derived from an EMBL/GenBank/DDBJ whole genome shotgun (WGS) entry which is preliminary data.</text>
</comment>
<dbReference type="Proteomes" id="UP001148662">
    <property type="component" value="Unassembled WGS sequence"/>
</dbReference>
<evidence type="ECO:0000313" key="2">
    <source>
        <dbReference type="Proteomes" id="UP001148662"/>
    </source>
</evidence>
<accession>A0ACC1T704</accession>